<comment type="caution">
    <text evidence="2">The sequence shown here is derived from an EMBL/GenBank/DDBJ whole genome shotgun (WGS) entry which is preliminary data.</text>
</comment>
<name>A0A9W8M7F5_9FUNG</name>
<feature type="region of interest" description="Disordered" evidence="1">
    <location>
        <begin position="335"/>
        <end position="354"/>
    </location>
</feature>
<feature type="compositionally biased region" description="Polar residues" evidence="1">
    <location>
        <begin position="581"/>
        <end position="591"/>
    </location>
</feature>
<dbReference type="AlphaFoldDB" id="A0A9W8M7F5"/>
<proteinExistence type="predicted"/>
<reference evidence="2" key="1">
    <citation type="submission" date="2022-07" db="EMBL/GenBank/DDBJ databases">
        <title>Phylogenomic reconstructions and comparative analyses of Kickxellomycotina fungi.</title>
        <authorList>
            <person name="Reynolds N.K."/>
            <person name="Stajich J.E."/>
            <person name="Barry K."/>
            <person name="Grigoriev I.V."/>
            <person name="Crous P."/>
            <person name="Smith M.E."/>
        </authorList>
    </citation>
    <scope>NUCLEOTIDE SEQUENCE</scope>
    <source>
        <strain evidence="2">RSA 476</strain>
    </source>
</reference>
<feature type="region of interest" description="Disordered" evidence="1">
    <location>
        <begin position="1"/>
        <end position="103"/>
    </location>
</feature>
<sequence length="894" mass="93764">MSTRDTQPGEPRLRRQQQSSGNSQAQSTQQSKSPRRPGHTAQLKETKAPRMPSAAQQPNSDKNEIGDATRSSGLVAEGDSEKQTLVYHDLEEPSSESLPRSSVARQQVAARYSTEEMLALRNSSLVQPPAHFSPYTPLRPGSQIKLPEIAPGDRDGKSASGHAYIGLENIGRAQKDIVLAPQRAAGTNLRTPGSSQRMFGVPRGSVSNTGVAASANGGLGAALVDGNGTETRGQNGYISRNNSISMGTGNARANYSRTGSVAGAQAGVRHSISHDGGRLGATSWRSSGPARVAANTNTALPVEDGAQPEWMADELTYDEGQSARKMQDIEEWKRRMKEGASAPTAPHDSTNDMDHSVADQQAFGMDEGAARGSRFLRMFSAPCAMADGPGGGHMESTLPVPGGLMHDLAAASAHGNGFAQPGGMPQQQGDPLSKLFKVFGDKVSVSGPAANGRPTQELPPGLMSQLPVESRAFADPAVEAVMMQMAQASFEASIASGAAPGYGPVLPASQPAAVAANTAAHTQQENGARSMSPASVVSGQRLKSASPAPINEALRGIVPTSVFRKSVQSSTASGGPKRPDSTASSNRSATPARNLPSWLVELSRGRSSPTAEQALITNASLGTHDLVDTLERGFPALNAKPQYLDSQSISSLSVQASVGGPSEANAGSVRRGSIDTQSTERLADGTGTNSQAPTPEVLKGVPAVSIVPELGAQPIIQGAGGLHPTAVTSPEQMQMQHGLVPPGMLGMPHQQQQQHMLLPGMVPPMGMMPPPHHHPMGFHPSMMYGMMPPPPGMFGGMPPVNVPMGQIGGMPGPSNEHQHQQMMLMKMMMSDMPPPGMMFGQMGHPHMYSVGMQYPGMPISVPNPTEPGMVSGAPQSPNQAFQHQQHQFQHPQQQ</sequence>
<protein>
    <submittedName>
        <fullName evidence="2">Uncharacterized protein</fullName>
    </submittedName>
</protein>
<evidence type="ECO:0000313" key="2">
    <source>
        <dbReference type="EMBL" id="KAJ2867312.1"/>
    </source>
</evidence>
<evidence type="ECO:0000256" key="1">
    <source>
        <dbReference type="SAM" id="MobiDB-lite"/>
    </source>
</evidence>
<gene>
    <name evidence="2" type="ORF">GGH94_000941</name>
</gene>
<feature type="compositionally biased region" description="Low complexity" evidence="1">
    <location>
        <begin position="16"/>
        <end position="31"/>
    </location>
</feature>
<dbReference type="Proteomes" id="UP001140074">
    <property type="component" value="Unassembled WGS sequence"/>
</dbReference>
<accession>A0A9W8M7F5</accession>
<evidence type="ECO:0000313" key="3">
    <source>
        <dbReference type="Proteomes" id="UP001140074"/>
    </source>
</evidence>
<feature type="region of interest" description="Disordered" evidence="1">
    <location>
        <begin position="655"/>
        <end position="697"/>
    </location>
</feature>
<dbReference type="EMBL" id="JANBUY010000021">
    <property type="protein sequence ID" value="KAJ2867312.1"/>
    <property type="molecule type" value="Genomic_DNA"/>
</dbReference>
<organism evidence="2 3">
    <name type="scientific">Coemansia aciculifera</name>
    <dbReference type="NCBI Taxonomy" id="417176"/>
    <lineage>
        <taxon>Eukaryota</taxon>
        <taxon>Fungi</taxon>
        <taxon>Fungi incertae sedis</taxon>
        <taxon>Zoopagomycota</taxon>
        <taxon>Kickxellomycotina</taxon>
        <taxon>Kickxellomycetes</taxon>
        <taxon>Kickxellales</taxon>
        <taxon>Kickxellaceae</taxon>
        <taxon>Coemansia</taxon>
    </lineage>
</organism>
<feature type="compositionally biased region" description="Polar residues" evidence="1">
    <location>
        <begin position="521"/>
        <end position="543"/>
    </location>
</feature>
<keyword evidence="3" id="KW-1185">Reference proteome</keyword>
<feature type="compositionally biased region" description="Low complexity" evidence="1">
    <location>
        <begin position="874"/>
        <end position="894"/>
    </location>
</feature>
<feature type="compositionally biased region" description="Polar residues" evidence="1">
    <location>
        <begin position="674"/>
        <end position="693"/>
    </location>
</feature>
<feature type="region of interest" description="Disordered" evidence="1">
    <location>
        <begin position="859"/>
        <end position="894"/>
    </location>
</feature>
<feature type="region of interest" description="Disordered" evidence="1">
    <location>
        <begin position="516"/>
        <end position="544"/>
    </location>
</feature>
<feature type="region of interest" description="Disordered" evidence="1">
    <location>
        <begin position="565"/>
        <end position="596"/>
    </location>
</feature>